<keyword evidence="6" id="KW-0560">Oxidoreductase</keyword>
<dbReference type="InterPro" id="IPR036291">
    <property type="entry name" value="NAD(P)-bd_dom_sf"/>
</dbReference>
<keyword evidence="3" id="KW-0812">Transmembrane</keyword>
<protein>
    <recommendedName>
        <fullName evidence="10">Short-chain dehydrogenase/reductase 3</fullName>
    </recommendedName>
    <alternativeName>
        <fullName evidence="11">Retinal short-chain dehydrogenase/reductase 1</fullName>
    </alternativeName>
</protein>
<dbReference type="GO" id="GO:0052650">
    <property type="term" value="F:all-trans-retinol dehydrogenase (NADP+) activity"/>
    <property type="evidence" value="ECO:0007669"/>
    <property type="project" value="UniProtKB-ARBA"/>
</dbReference>
<evidence type="ECO:0000256" key="8">
    <source>
        <dbReference type="ARBA" id="ARBA00023136"/>
    </source>
</evidence>
<dbReference type="InterPro" id="IPR020904">
    <property type="entry name" value="Sc_DH/Rdtase_CS"/>
</dbReference>
<reference evidence="14" key="1">
    <citation type="journal article" date="2017" name="Nat. Microbiol.">
        <title>Global analysis of biosynthetic gene clusters reveals vast potential of secondary metabolite production in Penicillium species.</title>
        <authorList>
            <person name="Nielsen J.C."/>
            <person name="Grijseels S."/>
            <person name="Prigent S."/>
            <person name="Ji B."/>
            <person name="Dainat J."/>
            <person name="Nielsen K.F."/>
            <person name="Frisvad J.C."/>
            <person name="Workman M."/>
            <person name="Nielsen J."/>
        </authorList>
    </citation>
    <scope>NUCLEOTIDE SEQUENCE [LARGE SCALE GENOMIC DNA]</scope>
    <source>
        <strain evidence="14">IBT 24891</strain>
    </source>
</reference>
<dbReference type="Proteomes" id="UP000191285">
    <property type="component" value="Unassembled WGS sequence"/>
</dbReference>
<comment type="function">
    <text evidence="9">Catalyzes the reduction of all-trans-retinal to all-trans-retinol in the presence of NADPH.</text>
</comment>
<dbReference type="AlphaFoldDB" id="A0A1V6T3Z0"/>
<evidence type="ECO:0000256" key="1">
    <source>
        <dbReference type="ARBA" id="ARBA00004141"/>
    </source>
</evidence>
<keyword evidence="4" id="KW-0521">NADP</keyword>
<dbReference type="Pfam" id="PF00106">
    <property type="entry name" value="adh_short"/>
    <property type="match status" value="1"/>
</dbReference>
<evidence type="ECO:0000256" key="6">
    <source>
        <dbReference type="ARBA" id="ARBA00023002"/>
    </source>
</evidence>
<dbReference type="PANTHER" id="PTHR24322">
    <property type="entry name" value="PKSB"/>
    <property type="match status" value="1"/>
</dbReference>
<evidence type="ECO:0000256" key="3">
    <source>
        <dbReference type="ARBA" id="ARBA00022692"/>
    </source>
</evidence>
<dbReference type="Gene3D" id="3.40.50.720">
    <property type="entry name" value="NAD(P)-binding Rossmann-like Domain"/>
    <property type="match status" value="1"/>
</dbReference>
<comment type="similarity">
    <text evidence="2 12">Belongs to the short-chain dehydrogenases/reductases (SDR) family.</text>
</comment>
<dbReference type="CDD" id="cd05339">
    <property type="entry name" value="17beta-HSDXI-like_SDR_c"/>
    <property type="match status" value="1"/>
</dbReference>
<dbReference type="EMBL" id="MLKD01000013">
    <property type="protein sequence ID" value="OQE20473.1"/>
    <property type="molecule type" value="Genomic_DNA"/>
</dbReference>
<evidence type="ECO:0000256" key="10">
    <source>
        <dbReference type="ARBA" id="ARBA00068717"/>
    </source>
</evidence>
<gene>
    <name evidence="13" type="ORF">PENSTE_c013G04210</name>
</gene>
<dbReference type="PRINTS" id="PR00080">
    <property type="entry name" value="SDRFAMILY"/>
</dbReference>
<dbReference type="InterPro" id="IPR002347">
    <property type="entry name" value="SDR_fam"/>
</dbReference>
<evidence type="ECO:0000313" key="13">
    <source>
        <dbReference type="EMBL" id="OQE20473.1"/>
    </source>
</evidence>
<dbReference type="SUPFAM" id="SSF51735">
    <property type="entry name" value="NAD(P)-binding Rossmann-fold domains"/>
    <property type="match status" value="1"/>
</dbReference>
<evidence type="ECO:0000256" key="12">
    <source>
        <dbReference type="RuleBase" id="RU000363"/>
    </source>
</evidence>
<dbReference type="FunFam" id="3.40.50.720:FF:000131">
    <property type="entry name" value="Short-chain dehydrogenase/reductase 3"/>
    <property type="match status" value="1"/>
</dbReference>
<evidence type="ECO:0000256" key="5">
    <source>
        <dbReference type="ARBA" id="ARBA00022989"/>
    </source>
</evidence>
<keyword evidence="7" id="KW-0443">Lipid metabolism</keyword>
<keyword evidence="5" id="KW-1133">Transmembrane helix</keyword>
<dbReference type="OrthoDB" id="10253736at2759"/>
<comment type="caution">
    <text evidence="13">The sequence shown here is derived from an EMBL/GenBank/DDBJ whole genome shotgun (WGS) entry which is preliminary data.</text>
</comment>
<evidence type="ECO:0000256" key="4">
    <source>
        <dbReference type="ARBA" id="ARBA00022857"/>
    </source>
</evidence>
<evidence type="ECO:0000256" key="11">
    <source>
        <dbReference type="ARBA" id="ARBA00082544"/>
    </source>
</evidence>
<comment type="subcellular location">
    <subcellularLocation>
        <location evidence="1">Membrane</location>
        <topology evidence="1">Multi-pass membrane protein</topology>
    </subcellularLocation>
</comment>
<dbReference type="GO" id="GO:0016020">
    <property type="term" value="C:membrane"/>
    <property type="evidence" value="ECO:0007669"/>
    <property type="project" value="UniProtKB-SubCell"/>
</dbReference>
<dbReference type="PROSITE" id="PS00061">
    <property type="entry name" value="ADH_SHORT"/>
    <property type="match status" value="1"/>
</dbReference>
<proteinExistence type="inferred from homology"/>
<evidence type="ECO:0000256" key="7">
    <source>
        <dbReference type="ARBA" id="ARBA00023098"/>
    </source>
</evidence>
<evidence type="ECO:0000256" key="9">
    <source>
        <dbReference type="ARBA" id="ARBA00059620"/>
    </source>
</evidence>
<dbReference type="PANTHER" id="PTHR24322:SF736">
    <property type="entry name" value="RETINOL DEHYDROGENASE 10"/>
    <property type="match status" value="1"/>
</dbReference>
<name>A0A1V6T3Z0_9EURO</name>
<evidence type="ECO:0000256" key="2">
    <source>
        <dbReference type="ARBA" id="ARBA00006484"/>
    </source>
</evidence>
<keyword evidence="8" id="KW-0472">Membrane</keyword>
<organism evidence="13 14">
    <name type="scientific">Penicillium steckii</name>
    <dbReference type="NCBI Taxonomy" id="303698"/>
    <lineage>
        <taxon>Eukaryota</taxon>
        <taxon>Fungi</taxon>
        <taxon>Dikarya</taxon>
        <taxon>Ascomycota</taxon>
        <taxon>Pezizomycotina</taxon>
        <taxon>Eurotiomycetes</taxon>
        <taxon>Eurotiomycetidae</taxon>
        <taxon>Eurotiales</taxon>
        <taxon>Aspergillaceae</taxon>
        <taxon>Penicillium</taxon>
    </lineage>
</organism>
<keyword evidence="14" id="KW-1185">Reference proteome</keyword>
<dbReference type="PRINTS" id="PR00081">
    <property type="entry name" value="GDHRDH"/>
</dbReference>
<accession>A0A1V6T3Z0</accession>
<dbReference type="STRING" id="303698.A0A1V6T3Z0"/>
<sequence>MAVLSKNWPSREGFTADVLGKLISRTILSPWKVLPLLALLQHTIKGREFIETRPTLLKILRALAALSLLNRINAWLDHRAINNGQKDHYDWNREVILLTGGSGGIGRHIAEMFGQRGIKVAILDITPPAAEPVLPSSVRYFECDITSPSAIKETAHAIRASFGKPTILINNAGILTGKTILGTTESTTRRMFDVNTLSHYWLAQEFLPDIIAANHGMIVTVASQAGYTVTPNMVDYSASKAAAIAFHEGLAAELVTRYDAGRVRSVLVTQGFTRTGLIGCLTPEDTWFNPLLYPESVAEGIVGQVLKGESGRVVVPGSAGYLCHRLRGYPLWIQHGLRCRLERLVRAE</sequence>
<evidence type="ECO:0000313" key="14">
    <source>
        <dbReference type="Proteomes" id="UP000191285"/>
    </source>
</evidence>